<comment type="catalytic activity">
    <reaction evidence="5">
        <text>glucuronate acceptor + UDP-alpha-D-glucuronate = acceptor beta-D-glucuronoside + UDP + H(+)</text>
        <dbReference type="Rhea" id="RHEA:21032"/>
        <dbReference type="ChEBI" id="CHEBI:15378"/>
        <dbReference type="ChEBI" id="CHEBI:58052"/>
        <dbReference type="ChEBI" id="CHEBI:58223"/>
        <dbReference type="ChEBI" id="CHEBI:132367"/>
        <dbReference type="ChEBI" id="CHEBI:132368"/>
        <dbReference type="EC" id="2.4.1.17"/>
    </reaction>
</comment>
<evidence type="ECO:0000256" key="3">
    <source>
        <dbReference type="ARBA" id="ARBA00022676"/>
    </source>
</evidence>
<dbReference type="FunFam" id="3.40.50.2000:FF:000021">
    <property type="entry name" value="UDP-glucuronosyltransferase"/>
    <property type="match status" value="1"/>
</dbReference>
<evidence type="ECO:0000313" key="6">
    <source>
        <dbReference type="EMBL" id="CAD5209931.1"/>
    </source>
</evidence>
<dbReference type="EMBL" id="CAJFCW020000002">
    <property type="protein sequence ID" value="CAG9090401.1"/>
    <property type="molecule type" value="Genomic_DNA"/>
</dbReference>
<keyword evidence="7" id="KW-1185">Reference proteome</keyword>
<dbReference type="SUPFAM" id="SSF53756">
    <property type="entry name" value="UDP-Glycosyltransferase/glycogen phosphorylase"/>
    <property type="match status" value="1"/>
</dbReference>
<reference evidence="6" key="1">
    <citation type="submission" date="2020-09" db="EMBL/GenBank/DDBJ databases">
        <authorList>
            <person name="Kikuchi T."/>
        </authorList>
    </citation>
    <scope>NUCLEOTIDE SEQUENCE</scope>
    <source>
        <strain evidence="6">SH1</strain>
    </source>
</reference>
<dbReference type="Gene3D" id="3.40.50.2000">
    <property type="entry name" value="Glycogen Phosphorylase B"/>
    <property type="match status" value="1"/>
</dbReference>
<dbReference type="Proteomes" id="UP000783686">
    <property type="component" value="Unassembled WGS sequence"/>
</dbReference>
<dbReference type="EC" id="2.4.1.17" evidence="2"/>
<keyword evidence="4" id="KW-0808">Transferase</keyword>
<accession>A0A811K200</accession>
<dbReference type="OrthoDB" id="5835829at2759"/>
<dbReference type="CDD" id="cd03784">
    <property type="entry name" value="GT1_Gtf-like"/>
    <property type="match status" value="1"/>
</dbReference>
<protein>
    <recommendedName>
        <fullName evidence="2">glucuronosyltransferase</fullName>
        <ecNumber evidence="2">2.4.1.17</ecNumber>
    </recommendedName>
</protein>
<dbReference type="Proteomes" id="UP000614601">
    <property type="component" value="Unassembled WGS sequence"/>
</dbReference>
<name>A0A811K200_9BILA</name>
<comment type="caution">
    <text evidence="6">The sequence shown here is derived from an EMBL/GenBank/DDBJ whole genome shotgun (WGS) entry which is preliminary data.</text>
</comment>
<dbReference type="PANTHER" id="PTHR48043">
    <property type="entry name" value="EG:EG0003.4 PROTEIN-RELATED"/>
    <property type="match status" value="1"/>
</dbReference>
<comment type="similarity">
    <text evidence="1">Belongs to the UDP-glycosyltransferase family.</text>
</comment>
<organism evidence="6 7">
    <name type="scientific">Bursaphelenchus okinawaensis</name>
    <dbReference type="NCBI Taxonomy" id="465554"/>
    <lineage>
        <taxon>Eukaryota</taxon>
        <taxon>Metazoa</taxon>
        <taxon>Ecdysozoa</taxon>
        <taxon>Nematoda</taxon>
        <taxon>Chromadorea</taxon>
        <taxon>Rhabditida</taxon>
        <taxon>Tylenchina</taxon>
        <taxon>Tylenchomorpha</taxon>
        <taxon>Aphelenchoidea</taxon>
        <taxon>Aphelenchoididae</taxon>
        <taxon>Bursaphelenchus</taxon>
    </lineage>
</organism>
<evidence type="ECO:0000256" key="5">
    <source>
        <dbReference type="ARBA" id="ARBA00047475"/>
    </source>
</evidence>
<evidence type="ECO:0000256" key="4">
    <source>
        <dbReference type="ARBA" id="ARBA00022679"/>
    </source>
</evidence>
<gene>
    <name evidence="6" type="ORF">BOKJ2_LOCUS2934</name>
</gene>
<dbReference type="InterPro" id="IPR002213">
    <property type="entry name" value="UDP_glucos_trans"/>
</dbReference>
<dbReference type="GO" id="GO:0015020">
    <property type="term" value="F:glucuronosyltransferase activity"/>
    <property type="evidence" value="ECO:0007669"/>
    <property type="project" value="UniProtKB-EC"/>
</dbReference>
<proteinExistence type="inferred from homology"/>
<dbReference type="InterPro" id="IPR050271">
    <property type="entry name" value="UDP-glycosyltransferase"/>
</dbReference>
<evidence type="ECO:0000256" key="1">
    <source>
        <dbReference type="ARBA" id="ARBA00009995"/>
    </source>
</evidence>
<evidence type="ECO:0000313" key="7">
    <source>
        <dbReference type="Proteomes" id="UP000614601"/>
    </source>
</evidence>
<dbReference type="Pfam" id="PF00201">
    <property type="entry name" value="UDPGT"/>
    <property type="match status" value="1"/>
</dbReference>
<evidence type="ECO:0000256" key="2">
    <source>
        <dbReference type="ARBA" id="ARBA00012544"/>
    </source>
</evidence>
<dbReference type="EMBL" id="CAJFDH010000002">
    <property type="protein sequence ID" value="CAD5209931.1"/>
    <property type="molecule type" value="Genomic_DNA"/>
</dbReference>
<dbReference type="AlphaFoldDB" id="A0A811K200"/>
<sequence>MGKSHMYYSGTLVDKLVHRGHTVDMLVMNWNDEAKIPGSKLLRKIYNIDHPHSPYAEATHLQDPFFTGHANAFQVFGQCRILFCELLMSNTQLINQLKIENYDLALVAPFDGSGLSLAHILGINSTAIYVATSSYDYIYQGLGIPTLPSYITSVFTPIAPGRRLTFAERIESFLQFYTSSTEWFNEEVRNSEHPIITKYYPDTPRYTQLFKNVSYVFLNMPELLDIGRPISSKIKFIGGIHVEDDLKKDKKALPEEYEQILSSHPKGTVIFSLGSQIMMHTVPIQIRDAMIKAFSHFPEYSFIWKHDKPEEMSNLNVTNVFFKKWLPQKELLADSRIRCFITHMGLNSYAELAFAGVSTIMIPLFADQEFNAGVAESKNLGITLDKKKITYETLKEALTKVLTDPQYDTTAKMYAKMLRTQPFSPSETFVKYVEYAIENPRISDVIQLKSAYMGWSEMYSYDVLGLYAATAVLGYICQKDPFLP</sequence>
<dbReference type="PANTHER" id="PTHR48043:SF154">
    <property type="entry name" value="GLUCURONOSYLTRANSFERASE"/>
    <property type="match status" value="1"/>
</dbReference>
<keyword evidence="3" id="KW-0328">Glycosyltransferase</keyword>